<sequence length="33" mass="3659">MVALVGVISNEINGLGEKILINFLPRLNFLTLF</sequence>
<gene>
    <name evidence="1" type="ORF">UW84_C0046G0001</name>
</gene>
<proteinExistence type="predicted"/>
<comment type="caution">
    <text evidence="1">The sequence shown here is derived from an EMBL/GenBank/DDBJ whole genome shotgun (WGS) entry which is preliminary data.</text>
</comment>
<dbReference type="AlphaFoldDB" id="A0A0G1MVS6"/>
<dbReference type="Proteomes" id="UP000034797">
    <property type="component" value="Unassembled WGS sequence"/>
</dbReference>
<accession>A0A0G1MVS6</accession>
<evidence type="ECO:0000313" key="2">
    <source>
        <dbReference type="Proteomes" id="UP000034797"/>
    </source>
</evidence>
<reference evidence="1 2" key="1">
    <citation type="journal article" date="2015" name="Nature">
        <title>rRNA introns, odd ribosomes, and small enigmatic genomes across a large radiation of phyla.</title>
        <authorList>
            <person name="Brown C.T."/>
            <person name="Hug L.A."/>
            <person name="Thomas B.C."/>
            <person name="Sharon I."/>
            <person name="Castelle C.J."/>
            <person name="Singh A."/>
            <person name="Wilkins M.J."/>
            <person name="Williams K.H."/>
            <person name="Banfield J.F."/>
        </authorList>
    </citation>
    <scope>NUCLEOTIDE SEQUENCE [LARGE SCALE GENOMIC DNA]</scope>
</reference>
<name>A0A0G1MVS6_9BACT</name>
<protein>
    <submittedName>
        <fullName evidence="1">Uncharacterized protein</fullName>
    </submittedName>
</protein>
<organism evidence="1 2">
    <name type="scientific">Candidatus Collierbacteria bacterium GW2011_GWA2_44_99</name>
    <dbReference type="NCBI Taxonomy" id="1618380"/>
    <lineage>
        <taxon>Bacteria</taxon>
        <taxon>Candidatus Collieribacteriota</taxon>
    </lineage>
</organism>
<dbReference type="EMBL" id="LCJW01000046">
    <property type="protein sequence ID" value="KKT84877.1"/>
    <property type="molecule type" value="Genomic_DNA"/>
</dbReference>
<evidence type="ECO:0000313" key="1">
    <source>
        <dbReference type="EMBL" id="KKT84877.1"/>
    </source>
</evidence>